<protein>
    <submittedName>
        <fullName evidence="1">Uncharacterized protein</fullName>
    </submittedName>
</protein>
<dbReference type="EMBL" id="UINC01188076">
    <property type="protein sequence ID" value="SVE01115.1"/>
    <property type="molecule type" value="Genomic_DNA"/>
</dbReference>
<dbReference type="AlphaFoldDB" id="A0A383A1N9"/>
<organism evidence="1">
    <name type="scientific">marine metagenome</name>
    <dbReference type="NCBI Taxonomy" id="408172"/>
    <lineage>
        <taxon>unclassified sequences</taxon>
        <taxon>metagenomes</taxon>
        <taxon>ecological metagenomes</taxon>
    </lineage>
</organism>
<evidence type="ECO:0000313" key="1">
    <source>
        <dbReference type="EMBL" id="SVE01115.1"/>
    </source>
</evidence>
<name>A0A383A1N9_9ZZZZ</name>
<proteinExistence type="predicted"/>
<accession>A0A383A1N9</accession>
<gene>
    <name evidence="1" type="ORF">METZ01_LOCUS453969</name>
</gene>
<sequence>NNAVFSVLYGESPAVASPITGSQTLGYTNPPHMISGSIILPIPRINIDRKITNIAPNSNVFNFENLEPNFLR</sequence>
<feature type="non-terminal residue" evidence="1">
    <location>
        <position position="1"/>
    </location>
</feature>
<reference evidence="1" key="1">
    <citation type="submission" date="2018-05" db="EMBL/GenBank/DDBJ databases">
        <authorList>
            <person name="Lanie J.A."/>
            <person name="Ng W.-L."/>
            <person name="Kazmierczak K.M."/>
            <person name="Andrzejewski T.M."/>
            <person name="Davidsen T.M."/>
            <person name="Wayne K.J."/>
            <person name="Tettelin H."/>
            <person name="Glass J.I."/>
            <person name="Rusch D."/>
            <person name="Podicherti R."/>
            <person name="Tsui H.-C.T."/>
            <person name="Winkler M.E."/>
        </authorList>
    </citation>
    <scope>NUCLEOTIDE SEQUENCE</scope>
</reference>